<dbReference type="Proteomes" id="UP001597418">
    <property type="component" value="Unassembled WGS sequence"/>
</dbReference>
<organism evidence="7 8">
    <name type="scientific">Sphingobacterium populi</name>
    <dbReference type="NCBI Taxonomy" id="1812824"/>
    <lineage>
        <taxon>Bacteria</taxon>
        <taxon>Pseudomonadati</taxon>
        <taxon>Bacteroidota</taxon>
        <taxon>Sphingobacteriia</taxon>
        <taxon>Sphingobacteriales</taxon>
        <taxon>Sphingobacteriaceae</taxon>
        <taxon>Sphingobacterium</taxon>
    </lineage>
</organism>
<dbReference type="InterPro" id="IPR000577">
    <property type="entry name" value="Carb_kinase_FGGY"/>
</dbReference>
<keyword evidence="2 4" id="KW-0808">Transferase</keyword>
<dbReference type="GO" id="GO:0046316">
    <property type="term" value="F:gluconokinase activity"/>
    <property type="evidence" value="ECO:0007669"/>
    <property type="project" value="UniProtKB-EC"/>
</dbReference>
<evidence type="ECO:0000256" key="1">
    <source>
        <dbReference type="ARBA" id="ARBA00009156"/>
    </source>
</evidence>
<proteinExistence type="inferred from homology"/>
<dbReference type="InterPro" id="IPR018485">
    <property type="entry name" value="FGGY_C"/>
</dbReference>
<comment type="similarity">
    <text evidence="1 4">Belongs to the FGGY kinase family.</text>
</comment>
<dbReference type="Gene3D" id="3.30.420.40">
    <property type="match status" value="2"/>
</dbReference>
<dbReference type="EMBL" id="JBHUMB010000006">
    <property type="protein sequence ID" value="MFD2742903.1"/>
    <property type="molecule type" value="Genomic_DNA"/>
</dbReference>
<evidence type="ECO:0000313" key="8">
    <source>
        <dbReference type="Proteomes" id="UP001597418"/>
    </source>
</evidence>
<feature type="domain" description="Carbohydrate kinase FGGY N-terminal" evidence="5">
    <location>
        <begin position="24"/>
        <end position="270"/>
    </location>
</feature>
<accession>A0ABW5UAS3</accession>
<sequence>MLFRQGIIRTSTVANDGLSNYNNMIIGLDIGTSSTKAVAFDHQGEVLAQHGITYPILSPQTGYYEQDPNEIYEACVGSLSEVMRQLAREHPSQPLEGISVSSAMHALIAMDEIGNPITNSIIWADQRSESVAADLKETAQGLDLYIKTGTPIHPMSVLCKIMWMKGHAKDTFQRAHKFIGIKEYLFFRLFNTYIIDHSIASTTGLFDIEKLSWYEPALSLAGIKSSQLSAPVSIHYALHLQDSEQATKLGVPVGTAFVIGASDGCLANLGVGATHPGIASVTVGTSGAVRVLSNSAIADQQQRVFRYLLNPKQFVVGGAVNNGGVLRNWFRDTFMTELTHLPEDINTSRLFDEVISAVNPGSDGLVFLPYLTGERAPHWNANAKGVYFGIQLQHTKGHFGRAMIEGMLFALYSVALALEETTGPIHTIYASGGLARSPVWVQILADVFNKPVFVKETVESSAWGAALVGLEALGIDTNPADHAVADNEDDSYVPNKEHHQIYRKNFQQFERLYQKLQDEF</sequence>
<comment type="caution">
    <text evidence="7">The sequence shown here is derived from an EMBL/GenBank/DDBJ whole genome shotgun (WGS) entry which is preliminary data.</text>
</comment>
<dbReference type="Pfam" id="PF02782">
    <property type="entry name" value="FGGY_C"/>
    <property type="match status" value="1"/>
</dbReference>
<dbReference type="RefSeq" id="WP_231863185.1">
    <property type="nucleotide sequence ID" value="NZ_JBHUMB010000006.1"/>
</dbReference>
<dbReference type="SUPFAM" id="SSF53067">
    <property type="entry name" value="Actin-like ATPase domain"/>
    <property type="match status" value="2"/>
</dbReference>
<evidence type="ECO:0000259" key="5">
    <source>
        <dbReference type="Pfam" id="PF00370"/>
    </source>
</evidence>
<keyword evidence="8" id="KW-1185">Reference proteome</keyword>
<evidence type="ECO:0000256" key="4">
    <source>
        <dbReference type="RuleBase" id="RU003733"/>
    </source>
</evidence>
<evidence type="ECO:0000256" key="3">
    <source>
        <dbReference type="ARBA" id="ARBA00022777"/>
    </source>
</evidence>
<dbReference type="InterPro" id="IPR018484">
    <property type="entry name" value="FGGY_N"/>
</dbReference>
<evidence type="ECO:0000259" key="6">
    <source>
        <dbReference type="Pfam" id="PF02782"/>
    </source>
</evidence>
<dbReference type="PANTHER" id="PTHR43095:SF2">
    <property type="entry name" value="GLUCONOKINASE"/>
    <property type="match status" value="1"/>
</dbReference>
<dbReference type="InterPro" id="IPR043129">
    <property type="entry name" value="ATPase_NBD"/>
</dbReference>
<evidence type="ECO:0000256" key="2">
    <source>
        <dbReference type="ARBA" id="ARBA00022679"/>
    </source>
</evidence>
<reference evidence="8" key="1">
    <citation type="journal article" date="2019" name="Int. J. Syst. Evol. Microbiol.">
        <title>The Global Catalogue of Microorganisms (GCM) 10K type strain sequencing project: providing services to taxonomists for standard genome sequencing and annotation.</title>
        <authorList>
            <consortium name="The Broad Institute Genomics Platform"/>
            <consortium name="The Broad Institute Genome Sequencing Center for Infectious Disease"/>
            <person name="Wu L."/>
            <person name="Ma J."/>
        </authorList>
    </citation>
    <scope>NUCLEOTIDE SEQUENCE [LARGE SCALE GENOMIC DNA]</scope>
    <source>
        <strain evidence="8">KCTC 42247</strain>
    </source>
</reference>
<dbReference type="PROSITE" id="PS00445">
    <property type="entry name" value="FGGY_KINASES_2"/>
    <property type="match status" value="1"/>
</dbReference>
<gene>
    <name evidence="7" type="ORF">ACFSQ6_05790</name>
</gene>
<dbReference type="CDD" id="cd07770">
    <property type="entry name" value="ASKHA_NBD_FGGY_GntK"/>
    <property type="match status" value="1"/>
</dbReference>
<dbReference type="PIRSF" id="PIRSF000538">
    <property type="entry name" value="GlpK"/>
    <property type="match status" value="1"/>
</dbReference>
<dbReference type="InterPro" id="IPR050406">
    <property type="entry name" value="FGGY_Carb_Kinase"/>
</dbReference>
<dbReference type="InterPro" id="IPR018483">
    <property type="entry name" value="Carb_kinase_FGGY_CS"/>
</dbReference>
<dbReference type="PANTHER" id="PTHR43095">
    <property type="entry name" value="SUGAR KINASE"/>
    <property type="match status" value="1"/>
</dbReference>
<evidence type="ECO:0000313" key="7">
    <source>
        <dbReference type="EMBL" id="MFD2742903.1"/>
    </source>
</evidence>
<keyword evidence="3 4" id="KW-0418">Kinase</keyword>
<feature type="domain" description="Carbohydrate kinase FGGY C-terminal" evidence="6">
    <location>
        <begin position="280"/>
        <end position="470"/>
    </location>
</feature>
<dbReference type="EC" id="2.7.1.12" evidence="7"/>
<dbReference type="Pfam" id="PF00370">
    <property type="entry name" value="FGGY_N"/>
    <property type="match status" value="1"/>
</dbReference>
<protein>
    <submittedName>
        <fullName evidence="7">Gluconokinase</fullName>
        <ecNumber evidence="7">2.7.1.12</ecNumber>
    </submittedName>
</protein>
<name>A0ABW5UAS3_9SPHI</name>